<evidence type="ECO:0000313" key="1">
    <source>
        <dbReference type="EMBL" id="MBB5706309.1"/>
    </source>
</evidence>
<gene>
    <name evidence="1" type="ORF">FHR21_001653</name>
</gene>
<name>A0A7W9B5L8_9SPHN</name>
<accession>A0A7W9B5L8</accession>
<reference evidence="1 2" key="1">
    <citation type="submission" date="2020-08" db="EMBL/GenBank/DDBJ databases">
        <title>Genomic Encyclopedia of Type Strains, Phase IV (KMG-IV): sequencing the most valuable type-strain genomes for metagenomic binning, comparative biology and taxonomic classification.</title>
        <authorList>
            <person name="Goeker M."/>
        </authorList>
    </citation>
    <scope>NUCLEOTIDE SEQUENCE [LARGE SCALE GENOMIC DNA]</scope>
    <source>
        <strain evidence="1 2">DSM 27163</strain>
    </source>
</reference>
<evidence type="ECO:0000313" key="2">
    <source>
        <dbReference type="Proteomes" id="UP000537161"/>
    </source>
</evidence>
<organism evidence="1 2">
    <name type="scientific">Sphingopyxis panaciterrulae</name>
    <dbReference type="NCBI Taxonomy" id="462372"/>
    <lineage>
        <taxon>Bacteria</taxon>
        <taxon>Pseudomonadati</taxon>
        <taxon>Pseudomonadota</taxon>
        <taxon>Alphaproteobacteria</taxon>
        <taxon>Sphingomonadales</taxon>
        <taxon>Sphingomonadaceae</taxon>
        <taxon>Sphingopyxis</taxon>
    </lineage>
</organism>
<dbReference type="EMBL" id="JACIJH010000003">
    <property type="protein sequence ID" value="MBB5706309.1"/>
    <property type="molecule type" value="Genomic_DNA"/>
</dbReference>
<keyword evidence="2" id="KW-1185">Reference proteome</keyword>
<sequence length="89" mass="10197">MADYEITGIRQGGMDGRTHHIEAVKVGESLFLVDQIIDWTKDEVHRFWIWFQEERIDIVALQHGSSRRFYLTVDGGGFPPAALLSLPRV</sequence>
<comment type="caution">
    <text evidence="1">The sequence shown here is derived from an EMBL/GenBank/DDBJ whole genome shotgun (WGS) entry which is preliminary data.</text>
</comment>
<dbReference type="Proteomes" id="UP000537161">
    <property type="component" value="Unassembled WGS sequence"/>
</dbReference>
<dbReference type="RefSeq" id="WP_067105481.1">
    <property type="nucleotide sequence ID" value="NZ_JACIJH010000003.1"/>
</dbReference>
<proteinExistence type="predicted"/>
<protein>
    <submittedName>
        <fullName evidence="1">Uncharacterized protein</fullName>
    </submittedName>
</protein>
<dbReference type="AlphaFoldDB" id="A0A7W9B5L8"/>